<feature type="transmembrane region" description="Helical" evidence="1">
    <location>
        <begin position="36"/>
        <end position="63"/>
    </location>
</feature>
<protein>
    <recommendedName>
        <fullName evidence="4">YhfC family intramembrane metalloprotease</fullName>
    </recommendedName>
</protein>
<dbReference type="EMBL" id="CP002100">
    <property type="protein sequence ID" value="ADN50033.1"/>
    <property type="molecule type" value="Genomic_DNA"/>
</dbReference>
<keyword evidence="1" id="KW-1133">Transmembrane helix</keyword>
<feature type="transmembrane region" description="Helical" evidence="1">
    <location>
        <begin position="198"/>
        <end position="215"/>
    </location>
</feature>
<gene>
    <name evidence="2" type="ordered locus">Vdis_0637</name>
</gene>
<keyword evidence="3" id="KW-1185">Reference proteome</keyword>
<reference evidence="3" key="2">
    <citation type="journal article" date="2010" name="Stand. Genomic Sci.">
        <title>Complete genome sequence of Vulcanisaeta distributa type strain (IC-017T).</title>
        <authorList>
            <person name="Mavromatis K."/>
            <person name="Sikorski J."/>
            <person name="Pabst E."/>
            <person name="Teshima H."/>
            <person name="Lapidus A."/>
            <person name="Lucas S."/>
            <person name="Nolan M."/>
            <person name="Glavina Del Rio T."/>
            <person name="Cheng J."/>
            <person name="Bruce D."/>
            <person name="Goodwin L."/>
            <person name="Pitluck S."/>
            <person name="Liolios K."/>
            <person name="Ivanova N."/>
            <person name="Mikhailova N."/>
            <person name="Pati A."/>
            <person name="Chen A."/>
            <person name="Palaniappan K."/>
            <person name="Land M."/>
            <person name="Hauser L."/>
            <person name="Chang Y."/>
            <person name="Jeffries C."/>
            <person name="Rohde M."/>
            <person name="Spring S."/>
            <person name="Goker M."/>
            <person name="Wirth R."/>
            <person name="Woyke T."/>
            <person name="Bristow J."/>
            <person name="Eisen J."/>
            <person name="Markowitz V."/>
            <person name="Hugenholtz P."/>
            <person name="Klenk H."/>
            <person name="Kyrpides N."/>
        </authorList>
    </citation>
    <scope>NUCLEOTIDE SEQUENCE [LARGE SCALE GENOMIC DNA]</scope>
    <source>
        <strain evidence="3">DSM 14429 / JCM 11212 / NBRC 100878 / IC-017</strain>
    </source>
</reference>
<proteinExistence type="predicted"/>
<feature type="transmembrane region" description="Helical" evidence="1">
    <location>
        <begin position="122"/>
        <end position="145"/>
    </location>
</feature>
<dbReference type="KEGG" id="vdi:Vdis_0637"/>
<accession>E1QVA6</accession>
<dbReference type="eggNOG" id="arCOG05757">
    <property type="taxonomic scope" value="Archaea"/>
</dbReference>
<sequence length="265" mass="28969">MQLMTAALAVTYLVTAPIIAYAIFSRLAWRGRASWVLIGVGFMLLALIPQVITQGIPILIVLLTHIREVMIGGVSSITDLVLGLIKSSFYLMAIYMGLMAGVFQEAFRYLAIRDREPGSAPYIGYGFALVDLAFAMMGLVLPLLIPASVNPGIEYANVISTIGLVGIAVQPIVSILFHLGSSMVLKTYQALNKGFRGLILMVLAHAYMDSFTWYMDNAVALAIINSSLIMPLSTVYFTSVVSLSAFIFIIGFRAFNYVIHRAHFN</sequence>
<keyword evidence="1" id="KW-0472">Membrane</keyword>
<evidence type="ECO:0000313" key="3">
    <source>
        <dbReference type="Proteomes" id="UP000006681"/>
    </source>
</evidence>
<feature type="transmembrane region" description="Helical" evidence="1">
    <location>
        <begin position="235"/>
        <end position="255"/>
    </location>
</feature>
<feature type="transmembrane region" description="Helical" evidence="1">
    <location>
        <begin position="157"/>
        <end position="177"/>
    </location>
</feature>
<feature type="transmembrane region" description="Helical" evidence="1">
    <location>
        <begin position="6"/>
        <end position="24"/>
    </location>
</feature>
<dbReference type="AlphaFoldDB" id="E1QVA6"/>
<evidence type="ECO:0000313" key="2">
    <source>
        <dbReference type="EMBL" id="ADN50033.1"/>
    </source>
</evidence>
<dbReference type="Proteomes" id="UP000006681">
    <property type="component" value="Chromosome"/>
</dbReference>
<evidence type="ECO:0000256" key="1">
    <source>
        <dbReference type="SAM" id="Phobius"/>
    </source>
</evidence>
<name>E1QVA6_VULDI</name>
<organism evidence="2 3">
    <name type="scientific">Vulcanisaeta distributa (strain DSM 14429 / JCM 11212 / NBRC 100878 / IC-017)</name>
    <dbReference type="NCBI Taxonomy" id="572478"/>
    <lineage>
        <taxon>Archaea</taxon>
        <taxon>Thermoproteota</taxon>
        <taxon>Thermoprotei</taxon>
        <taxon>Thermoproteales</taxon>
        <taxon>Thermoproteaceae</taxon>
        <taxon>Vulcanisaeta</taxon>
    </lineage>
</organism>
<dbReference type="STRING" id="572478.Vdis_0637"/>
<reference evidence="2 3" key="1">
    <citation type="journal article" date="2010" name="Stand. Genomic Sci.">
        <title>Complete genome sequence of Vulcanisaeta distributa type strain (IC-017).</title>
        <authorList>
            <person name="Mavromatis K."/>
            <person name="Sikorski J."/>
            <person name="Pabst E."/>
            <person name="Teshima H."/>
            <person name="Lapidus A."/>
            <person name="Lucas S."/>
            <person name="Nolan M."/>
            <person name="Glavina Del Rio T."/>
            <person name="Cheng J.F."/>
            <person name="Bruce D."/>
            <person name="Goodwin L."/>
            <person name="Pitluck S."/>
            <person name="Liolios K."/>
            <person name="Ivanova N."/>
            <person name="Mikhailova N."/>
            <person name="Pati A."/>
            <person name="Chen A."/>
            <person name="Palaniappan K."/>
            <person name="Land M."/>
            <person name="Hauser L."/>
            <person name="Chang Y.J."/>
            <person name="Jeffries C.D."/>
            <person name="Rohde M."/>
            <person name="Spring S."/>
            <person name="Goker M."/>
            <person name="Wirth R."/>
            <person name="Woyke T."/>
            <person name="Bristow J."/>
            <person name="Eisen J.A."/>
            <person name="Markowitz V."/>
            <person name="Hugenholtz P."/>
            <person name="Klenk H.P."/>
            <person name="Kyrpides N.C."/>
        </authorList>
    </citation>
    <scope>NUCLEOTIDE SEQUENCE [LARGE SCALE GENOMIC DNA]</scope>
    <source>
        <strain evidence="3">DSM 14429 / JCM 11212 / NBRC 100878 / IC-017</strain>
    </source>
</reference>
<dbReference type="HOGENOM" id="CLU_1025347_0_0_2"/>
<feature type="transmembrane region" description="Helical" evidence="1">
    <location>
        <begin position="89"/>
        <end position="110"/>
    </location>
</feature>
<keyword evidence="1" id="KW-0812">Transmembrane</keyword>
<evidence type="ECO:0008006" key="4">
    <source>
        <dbReference type="Google" id="ProtNLM"/>
    </source>
</evidence>